<dbReference type="AlphaFoldDB" id="A0A653B0C0"/>
<gene>
    <name evidence="1" type="ORF">POT9AD_1093</name>
</gene>
<accession>A0A653B0C0</accession>
<organism evidence="1">
    <name type="scientific">Ectopseudomonas oleovorans</name>
    <name type="common">Pseudomonas oleovorans</name>
    <dbReference type="NCBI Taxonomy" id="301"/>
    <lineage>
        <taxon>Bacteria</taxon>
        <taxon>Pseudomonadati</taxon>
        <taxon>Pseudomonadota</taxon>
        <taxon>Gammaproteobacteria</taxon>
        <taxon>Pseudomonadales</taxon>
        <taxon>Pseudomonadaceae</taxon>
        <taxon>Ectopseudomonas</taxon>
    </lineage>
</organism>
<sequence>MRLMTDVILSTDAIKSQMQRCYTVSQP</sequence>
<reference evidence="1" key="1">
    <citation type="submission" date="2018-11" db="EMBL/GenBank/DDBJ databases">
        <authorList>
            <consortium name="Genoscope - CEA"/>
            <person name="William W."/>
        </authorList>
    </citation>
    <scope>NUCLEOTIDE SEQUENCE [LARGE SCALE GENOMIC DNA]</scope>
    <source>
        <strain evidence="1">T9AD</strain>
    </source>
</reference>
<protein>
    <submittedName>
        <fullName evidence="1">Uncharacterized protein</fullName>
    </submittedName>
</protein>
<evidence type="ECO:0000313" key="1">
    <source>
        <dbReference type="EMBL" id="VDN62084.1"/>
    </source>
</evidence>
<dbReference type="EMBL" id="LR130779">
    <property type="protein sequence ID" value="VDN62084.1"/>
    <property type="molecule type" value="Genomic_DNA"/>
</dbReference>
<name>A0A653B0C0_ECTOL</name>
<proteinExistence type="predicted"/>